<evidence type="ECO:0000256" key="2">
    <source>
        <dbReference type="ARBA" id="ARBA00022679"/>
    </source>
</evidence>
<feature type="domain" description="Four-carbon acid sugar kinase N-terminal" evidence="8">
    <location>
        <begin position="54"/>
        <end position="296"/>
    </location>
</feature>
<evidence type="ECO:0000256" key="7">
    <source>
        <dbReference type="SAM" id="MobiDB-lite"/>
    </source>
</evidence>
<keyword evidence="11" id="KW-1185">Reference proteome</keyword>
<evidence type="ECO:0000256" key="5">
    <source>
        <dbReference type="ARBA" id="ARBA00022840"/>
    </source>
</evidence>
<dbReference type="GO" id="GO:0016301">
    <property type="term" value="F:kinase activity"/>
    <property type="evidence" value="ECO:0007669"/>
    <property type="project" value="UniProtKB-KW"/>
</dbReference>
<dbReference type="RefSeq" id="WP_345630799.1">
    <property type="nucleotide sequence ID" value="NZ_BAABJQ010000009.1"/>
</dbReference>
<evidence type="ECO:0000256" key="6">
    <source>
        <dbReference type="ARBA" id="ARBA00023277"/>
    </source>
</evidence>
<dbReference type="InterPro" id="IPR031475">
    <property type="entry name" value="NBD_C"/>
</dbReference>
<comment type="similarity">
    <text evidence="1">Belongs to the four-carbon acid sugar kinase family.</text>
</comment>
<keyword evidence="5" id="KW-0067">ATP-binding</keyword>
<dbReference type="Proteomes" id="UP001501570">
    <property type="component" value="Unassembled WGS sequence"/>
</dbReference>
<feature type="compositionally biased region" description="Basic and acidic residues" evidence="7">
    <location>
        <begin position="1"/>
        <end position="11"/>
    </location>
</feature>
<evidence type="ECO:0000313" key="10">
    <source>
        <dbReference type="EMBL" id="GAA5187172.1"/>
    </source>
</evidence>
<dbReference type="Pfam" id="PF17042">
    <property type="entry name" value="NBD_C"/>
    <property type="match status" value="1"/>
</dbReference>
<evidence type="ECO:0000256" key="1">
    <source>
        <dbReference type="ARBA" id="ARBA00005715"/>
    </source>
</evidence>
<keyword evidence="6" id="KW-0119">Carbohydrate metabolism</keyword>
<evidence type="ECO:0000256" key="3">
    <source>
        <dbReference type="ARBA" id="ARBA00022741"/>
    </source>
</evidence>
<protein>
    <submittedName>
        <fullName evidence="10">Four-carbon acid sugar kinase family protein</fullName>
    </submittedName>
</protein>
<accession>A0ABP9RV67</accession>
<evidence type="ECO:0000256" key="4">
    <source>
        <dbReference type="ARBA" id="ARBA00022777"/>
    </source>
</evidence>
<organism evidence="10 11">
    <name type="scientific">Rugosimonospora acidiphila</name>
    <dbReference type="NCBI Taxonomy" id="556531"/>
    <lineage>
        <taxon>Bacteria</taxon>
        <taxon>Bacillati</taxon>
        <taxon>Actinomycetota</taxon>
        <taxon>Actinomycetes</taxon>
        <taxon>Micromonosporales</taxon>
        <taxon>Micromonosporaceae</taxon>
        <taxon>Rugosimonospora</taxon>
    </lineage>
</organism>
<comment type="caution">
    <text evidence="10">The sequence shown here is derived from an EMBL/GenBank/DDBJ whole genome shotgun (WGS) entry which is preliminary data.</text>
</comment>
<dbReference type="InterPro" id="IPR042213">
    <property type="entry name" value="NBD_C_sf"/>
</dbReference>
<evidence type="ECO:0000259" key="9">
    <source>
        <dbReference type="Pfam" id="PF17042"/>
    </source>
</evidence>
<gene>
    <name evidence="10" type="ORF">GCM10023322_34920</name>
</gene>
<keyword evidence="3" id="KW-0547">Nucleotide-binding</keyword>
<keyword evidence="2" id="KW-0808">Transferase</keyword>
<sequence length="498" mass="51715">MTDARALRDSPAEPGRGSGEQPERLPWGEVPPVPDGADLRARIRALRVQAGRMIGVLDDDPTGSQSVHGVQVVTVPDPAESERALAGPAPTAFVLTNTRSLAEPDAVALAESVAGDLLALAARAGRPIDLVSRSDSTLRGHVLAEIGALDRARRAAVGRGHDAVLFVPTYLEAGRVTAGDVHWARIGERFVPVSETEFARDATFGYGTSNLREFLVAAGRGAVAEHRVHSIGLTDIRRGGPDRVAELLDGVGPGDLVVVNALDYADLETVALAALNVEATGKSLLYRTGPSFVRALDGQEPKPALTGAQIWPGGHPGGHGLIVVGSHVGQTSRQVEALRSRCDVIPVELDVPELLASGDPAAYVARAAARVTEGLSRSDVLLLTSRTLVGGAIGDAGLSIARRVSAAVADVVRRALAAGPSWVLAKGGITSHDVAVSGLGIRRAEVAGQLFEGMVSLYRPVSARERAVGRPYVVFAGNVGDERALADVVARMSAEAGG</sequence>
<feature type="domain" description="Four-carbon acid sugar kinase nucleotide binding" evidence="9">
    <location>
        <begin position="321"/>
        <end position="485"/>
    </location>
</feature>
<dbReference type="Gene3D" id="3.40.50.10840">
    <property type="entry name" value="Putative sugar-binding, N-terminal domain"/>
    <property type="match status" value="1"/>
</dbReference>
<proteinExistence type="inferred from homology"/>
<dbReference type="Pfam" id="PF07005">
    <property type="entry name" value="SBD_N"/>
    <property type="match status" value="1"/>
</dbReference>
<keyword evidence="4 10" id="KW-0418">Kinase</keyword>
<dbReference type="Gene3D" id="3.40.980.20">
    <property type="entry name" value="Four-carbon acid sugar kinase, nucleotide binding domain"/>
    <property type="match status" value="1"/>
</dbReference>
<evidence type="ECO:0000259" key="8">
    <source>
        <dbReference type="Pfam" id="PF07005"/>
    </source>
</evidence>
<dbReference type="InterPro" id="IPR037051">
    <property type="entry name" value="4-carb_acid_sugar_kinase_N_sf"/>
</dbReference>
<dbReference type="SUPFAM" id="SSF142764">
    <property type="entry name" value="YgbK-like"/>
    <property type="match status" value="1"/>
</dbReference>
<feature type="region of interest" description="Disordered" evidence="7">
    <location>
        <begin position="1"/>
        <end position="33"/>
    </location>
</feature>
<name>A0ABP9RV67_9ACTN</name>
<evidence type="ECO:0000313" key="11">
    <source>
        <dbReference type="Proteomes" id="UP001501570"/>
    </source>
</evidence>
<dbReference type="InterPro" id="IPR010737">
    <property type="entry name" value="4-carb_acid_sugar_kinase_N"/>
</dbReference>
<dbReference type="EMBL" id="BAABJQ010000009">
    <property type="protein sequence ID" value="GAA5187172.1"/>
    <property type="molecule type" value="Genomic_DNA"/>
</dbReference>
<reference evidence="11" key="1">
    <citation type="journal article" date="2019" name="Int. J. Syst. Evol. Microbiol.">
        <title>The Global Catalogue of Microorganisms (GCM) 10K type strain sequencing project: providing services to taxonomists for standard genome sequencing and annotation.</title>
        <authorList>
            <consortium name="The Broad Institute Genomics Platform"/>
            <consortium name="The Broad Institute Genome Sequencing Center for Infectious Disease"/>
            <person name="Wu L."/>
            <person name="Ma J."/>
        </authorList>
    </citation>
    <scope>NUCLEOTIDE SEQUENCE [LARGE SCALE GENOMIC DNA]</scope>
    <source>
        <strain evidence="11">JCM 18304</strain>
    </source>
</reference>